<reference evidence="3 4" key="1">
    <citation type="submission" date="2020-05" db="EMBL/GenBank/DDBJ databases">
        <title>Identification and distribution of gene clusters putatively required for synthesis of sphingolipid metabolism inhibitors in phylogenetically diverse species of the filamentous fungus Fusarium.</title>
        <authorList>
            <person name="Kim H.-S."/>
            <person name="Busman M."/>
            <person name="Brown D.W."/>
            <person name="Divon H."/>
            <person name="Uhlig S."/>
            <person name="Proctor R.H."/>
        </authorList>
    </citation>
    <scope>NUCLEOTIDE SEQUENCE [LARGE SCALE GENOMIC DNA]</scope>
    <source>
        <strain evidence="3 4">NRRL 25311</strain>
    </source>
</reference>
<keyword evidence="1" id="KW-0732">Signal</keyword>
<dbReference type="Gene3D" id="3.50.4.10">
    <property type="entry name" value="Hepatocyte Growth Factor"/>
    <property type="match status" value="2"/>
</dbReference>
<gene>
    <name evidence="3" type="ORF">FDENT_5143</name>
</gene>
<dbReference type="Pfam" id="PF14295">
    <property type="entry name" value="PAN_4"/>
    <property type="match status" value="2"/>
</dbReference>
<evidence type="ECO:0000259" key="2">
    <source>
        <dbReference type="PROSITE" id="PS50948"/>
    </source>
</evidence>
<evidence type="ECO:0000313" key="4">
    <source>
        <dbReference type="Proteomes" id="UP000562682"/>
    </source>
</evidence>
<dbReference type="Proteomes" id="UP000562682">
    <property type="component" value="Unassembled WGS sequence"/>
</dbReference>
<accession>A0A8H5UI67</accession>
<feature type="signal peptide" evidence="1">
    <location>
        <begin position="1"/>
        <end position="19"/>
    </location>
</feature>
<dbReference type="SUPFAM" id="SSF57414">
    <property type="entry name" value="Hairpin loop containing domain-like"/>
    <property type="match status" value="1"/>
</dbReference>
<organism evidence="3 4">
    <name type="scientific">Fusarium denticulatum</name>
    <dbReference type="NCBI Taxonomy" id="48507"/>
    <lineage>
        <taxon>Eukaryota</taxon>
        <taxon>Fungi</taxon>
        <taxon>Dikarya</taxon>
        <taxon>Ascomycota</taxon>
        <taxon>Pezizomycotina</taxon>
        <taxon>Sordariomycetes</taxon>
        <taxon>Hypocreomycetidae</taxon>
        <taxon>Hypocreales</taxon>
        <taxon>Nectriaceae</taxon>
        <taxon>Fusarium</taxon>
        <taxon>Fusarium fujikuroi species complex</taxon>
    </lineage>
</organism>
<keyword evidence="4" id="KW-1185">Reference proteome</keyword>
<name>A0A8H5UI67_9HYPO</name>
<dbReference type="EMBL" id="JAAOAK010000127">
    <property type="protein sequence ID" value="KAF5687853.1"/>
    <property type="molecule type" value="Genomic_DNA"/>
</dbReference>
<dbReference type="AlphaFoldDB" id="A0A8H5UI67"/>
<comment type="caution">
    <text evidence="3">The sequence shown here is derived from an EMBL/GenBank/DDBJ whole genome shotgun (WGS) entry which is preliminary data.</text>
</comment>
<evidence type="ECO:0000313" key="3">
    <source>
        <dbReference type="EMBL" id="KAF5687853.1"/>
    </source>
</evidence>
<dbReference type="PROSITE" id="PS50948">
    <property type="entry name" value="PAN"/>
    <property type="match status" value="1"/>
</dbReference>
<dbReference type="Pfam" id="PF00024">
    <property type="entry name" value="PAN_1"/>
    <property type="match status" value="1"/>
</dbReference>
<proteinExistence type="predicted"/>
<sequence>MVAIRSFLTLSAAVGIASAGKCKPESRSSSIVSVTSSTGSASATVLGSTTTLADTTMEMSLTESAAETAFSETASASGSGSATLIESSTTLADTTVQTSIAESTGSSATSSDVSTTESKPTTFLTSFTTLNADTTTEAVTTTSAAPGPVVSCPSEVDQCLGTMEIQCNVLLGGLNSPSIVNDMNECAQQCNSDNSCRAFTYNSYMHECFIITTQEIAPNNIGGWVAGIKGTCGENTESSSTVFTSTAEATTTEAATTTSLAPADPTCPSTVEQCAGDMAVLCDVQLGDLELAGYSKDILECASFCDDDDTCAGFSRFRSTGGCFKAITLIAGVTQTDRLGWDSGVKLSCGQNIQPTTTAFTSTAETTTTEAATTTTAAAPPVDNCPLEAGMCIATSRIQCDVRLDGLALLGAGSIAQCAHLCAFDDSCFGFSRRREDGACFLTYSESVTSSEQEGWDSGIPYSCAA</sequence>
<feature type="domain" description="Apple" evidence="2">
    <location>
        <begin position="152"/>
        <end position="232"/>
    </location>
</feature>
<evidence type="ECO:0000256" key="1">
    <source>
        <dbReference type="SAM" id="SignalP"/>
    </source>
</evidence>
<feature type="chain" id="PRO_5034231987" description="Apple domain-containing protein" evidence="1">
    <location>
        <begin position="20"/>
        <end position="466"/>
    </location>
</feature>
<dbReference type="InterPro" id="IPR003609">
    <property type="entry name" value="Pan_app"/>
</dbReference>
<protein>
    <recommendedName>
        <fullName evidence="2">Apple domain-containing protein</fullName>
    </recommendedName>
</protein>